<keyword evidence="3" id="KW-1185">Reference proteome</keyword>
<comment type="caution">
    <text evidence="2">The sequence shown here is derived from an EMBL/GenBank/DDBJ whole genome shotgun (WGS) entry which is preliminary data.</text>
</comment>
<feature type="domain" description="Nitroreductase" evidence="1">
    <location>
        <begin position="156"/>
        <end position="347"/>
    </location>
</feature>
<dbReference type="RefSeq" id="WP_207894014.1">
    <property type="nucleotide sequence ID" value="NZ_SLVM01000027.1"/>
</dbReference>
<dbReference type="GO" id="GO:0016491">
    <property type="term" value="F:oxidoreductase activity"/>
    <property type="evidence" value="ECO:0007669"/>
    <property type="project" value="InterPro"/>
</dbReference>
<sequence length="366" mass="38680">MTMGRRGLLTGGGVVLASLGAAGWLGWRGMGSSAEMAALVTRQRQTLPLPASSRDLIRYATLAANGHNTQPWLFRPDARGIDILPDVTRRTPVVDPDDHHFFASLGCAAENLALAAGARGKSGEIGFDPEGGGRVRVDLGTAQGGDAALFEAIPLRQSTRSDYDGSAVSAADLSQLAMSAAVPGVDLILISERAQIDQLRDLVIAGNTAQMADPAFVTELMHWLRFNPAAAMTTGDGLYSVASGNPALPDWLGPRLFDMVFTAQAENEKYARQIASSSGVAVFVAAQANPEHWVQAGRACQRFSLQATALGLKTAYINQPVEVPGLRADLAALVGLPGRRPDIVMRFGRAPAMPMSARRPVEAVMV</sequence>
<dbReference type="Pfam" id="PF00881">
    <property type="entry name" value="Nitroreductase"/>
    <property type="match status" value="1"/>
</dbReference>
<dbReference type="InterPro" id="IPR029479">
    <property type="entry name" value="Nitroreductase"/>
</dbReference>
<dbReference type="SUPFAM" id="SSF55469">
    <property type="entry name" value="FMN-dependent nitroreductase-like"/>
    <property type="match status" value="1"/>
</dbReference>
<dbReference type="InterPro" id="IPR000415">
    <property type="entry name" value="Nitroreductase-like"/>
</dbReference>
<gene>
    <name evidence="2" type="ORF">EV216_12724</name>
</gene>
<dbReference type="PROSITE" id="PS51318">
    <property type="entry name" value="TAT"/>
    <property type="match status" value="1"/>
</dbReference>
<name>A0A4R1YLR9_9RHOB</name>
<dbReference type="NCBIfam" id="NF047509">
    <property type="entry name" value="Rv3131_FMN_oxido"/>
    <property type="match status" value="1"/>
</dbReference>
<organism evidence="2 3">
    <name type="scientific">Rhodovulum steppense</name>
    <dbReference type="NCBI Taxonomy" id="540251"/>
    <lineage>
        <taxon>Bacteria</taxon>
        <taxon>Pseudomonadati</taxon>
        <taxon>Pseudomonadota</taxon>
        <taxon>Alphaproteobacteria</taxon>
        <taxon>Rhodobacterales</taxon>
        <taxon>Paracoccaceae</taxon>
        <taxon>Rhodovulum</taxon>
    </lineage>
</organism>
<dbReference type="EMBL" id="SLVM01000027">
    <property type="protein sequence ID" value="TCM78083.1"/>
    <property type="molecule type" value="Genomic_DNA"/>
</dbReference>
<dbReference type="InterPro" id="IPR006311">
    <property type="entry name" value="TAT_signal"/>
</dbReference>
<dbReference type="AlphaFoldDB" id="A0A4R1YLR9"/>
<evidence type="ECO:0000313" key="3">
    <source>
        <dbReference type="Proteomes" id="UP000295277"/>
    </source>
</evidence>
<proteinExistence type="predicted"/>
<evidence type="ECO:0000259" key="1">
    <source>
        <dbReference type="Pfam" id="PF00881"/>
    </source>
</evidence>
<protein>
    <submittedName>
        <fullName evidence="2">Nitroreductase family protein</fullName>
    </submittedName>
</protein>
<reference evidence="2 3" key="1">
    <citation type="submission" date="2019-03" db="EMBL/GenBank/DDBJ databases">
        <title>Genomic Encyclopedia of Type Strains, Phase IV (KMG-IV): sequencing the most valuable type-strain genomes for metagenomic binning, comparative biology and taxonomic classification.</title>
        <authorList>
            <person name="Goeker M."/>
        </authorList>
    </citation>
    <scope>NUCLEOTIDE SEQUENCE [LARGE SCALE GENOMIC DNA]</scope>
    <source>
        <strain evidence="2 3">DSM 21153</strain>
    </source>
</reference>
<dbReference type="Proteomes" id="UP000295277">
    <property type="component" value="Unassembled WGS sequence"/>
</dbReference>
<accession>A0A4R1YLR9</accession>
<dbReference type="Gene3D" id="3.40.109.10">
    <property type="entry name" value="NADH Oxidase"/>
    <property type="match status" value="1"/>
</dbReference>
<evidence type="ECO:0000313" key="2">
    <source>
        <dbReference type="EMBL" id="TCM78083.1"/>
    </source>
</evidence>